<proteinExistence type="predicted"/>
<dbReference type="RefSeq" id="WP_157589269.1">
    <property type="nucleotide sequence ID" value="NZ_WPIN01000016.1"/>
</dbReference>
<dbReference type="InterPro" id="IPR041657">
    <property type="entry name" value="HTH_17"/>
</dbReference>
<dbReference type="Proteomes" id="UP000436006">
    <property type="component" value="Unassembled WGS sequence"/>
</dbReference>
<evidence type="ECO:0000313" key="3">
    <source>
        <dbReference type="Proteomes" id="UP000436006"/>
    </source>
</evidence>
<protein>
    <submittedName>
        <fullName evidence="2">Helix-turn-helix domain-containing protein</fullName>
    </submittedName>
</protein>
<dbReference type="Pfam" id="PF12728">
    <property type="entry name" value="HTH_17"/>
    <property type="match status" value="1"/>
</dbReference>
<name>A0A7K1SLJ1_9BACT</name>
<comment type="caution">
    <text evidence="2">The sequence shown here is derived from an EMBL/GenBank/DDBJ whole genome shotgun (WGS) entry which is preliminary data.</text>
</comment>
<evidence type="ECO:0000313" key="2">
    <source>
        <dbReference type="EMBL" id="MVM34446.1"/>
    </source>
</evidence>
<dbReference type="AlphaFoldDB" id="A0A7K1SLJ1"/>
<feature type="domain" description="Helix-turn-helix" evidence="1">
    <location>
        <begin position="10"/>
        <end position="61"/>
    </location>
</feature>
<dbReference type="EMBL" id="WPIN01000016">
    <property type="protein sequence ID" value="MVM34446.1"/>
    <property type="molecule type" value="Genomic_DNA"/>
</dbReference>
<dbReference type="SUPFAM" id="SSF46955">
    <property type="entry name" value="Putative DNA-binding domain"/>
    <property type="match status" value="1"/>
</dbReference>
<gene>
    <name evidence="2" type="ORF">GO755_30725</name>
</gene>
<sequence>MPHKNTSTRLLKRKEAADYLGVTLGTLAVWDCTKRRQLNPVKIGKLVHYRLSDLDQFLDQRLSD</sequence>
<reference evidence="2 3" key="1">
    <citation type="submission" date="2019-12" db="EMBL/GenBank/DDBJ databases">
        <title>Spirosoma sp. HMF4905 genome sequencing and assembly.</title>
        <authorList>
            <person name="Kang H."/>
            <person name="Cha I."/>
            <person name="Kim H."/>
            <person name="Joh K."/>
        </authorList>
    </citation>
    <scope>NUCLEOTIDE SEQUENCE [LARGE SCALE GENOMIC DNA]</scope>
    <source>
        <strain evidence="2 3">HMF4905</strain>
    </source>
</reference>
<keyword evidence="3" id="KW-1185">Reference proteome</keyword>
<organism evidence="2 3">
    <name type="scientific">Spirosoma arboris</name>
    <dbReference type="NCBI Taxonomy" id="2682092"/>
    <lineage>
        <taxon>Bacteria</taxon>
        <taxon>Pseudomonadati</taxon>
        <taxon>Bacteroidota</taxon>
        <taxon>Cytophagia</taxon>
        <taxon>Cytophagales</taxon>
        <taxon>Cytophagaceae</taxon>
        <taxon>Spirosoma</taxon>
    </lineage>
</organism>
<dbReference type="InterPro" id="IPR009061">
    <property type="entry name" value="DNA-bd_dom_put_sf"/>
</dbReference>
<accession>A0A7K1SLJ1</accession>
<evidence type="ECO:0000259" key="1">
    <source>
        <dbReference type="Pfam" id="PF12728"/>
    </source>
</evidence>